<keyword evidence="2 5" id="KW-0255">Endonuclease</keyword>
<dbReference type="SMART" id="SM00471">
    <property type="entry name" value="HDc"/>
    <property type="match status" value="1"/>
</dbReference>
<evidence type="ECO:0000313" key="9">
    <source>
        <dbReference type="EMBL" id="ORC38235.1"/>
    </source>
</evidence>
<evidence type="ECO:0000256" key="4">
    <source>
        <dbReference type="ARBA" id="ARBA00022884"/>
    </source>
</evidence>
<dbReference type="PROSITE" id="PS51831">
    <property type="entry name" value="HD"/>
    <property type="match status" value="1"/>
</dbReference>
<dbReference type="PANTHER" id="PTHR12826:SF15">
    <property type="entry name" value="RIBONUCLEASE Y"/>
    <property type="match status" value="1"/>
</dbReference>
<dbReference type="HAMAP" id="MF_00335">
    <property type="entry name" value="RNase_Y"/>
    <property type="match status" value="1"/>
</dbReference>
<gene>
    <name evidence="5" type="primary">rny</name>
    <name evidence="9" type="ORF">B4O97_00315</name>
</gene>
<evidence type="ECO:0000256" key="5">
    <source>
        <dbReference type="HAMAP-Rule" id="MF_00335"/>
    </source>
</evidence>
<dbReference type="NCBIfam" id="TIGR03319">
    <property type="entry name" value="RNase_Y"/>
    <property type="match status" value="1"/>
</dbReference>
<dbReference type="InterPro" id="IPR004087">
    <property type="entry name" value="KH_dom"/>
</dbReference>
<keyword evidence="7" id="KW-0175">Coiled coil</keyword>
<protein>
    <recommendedName>
        <fullName evidence="5 6">Ribonuclease Y</fullName>
        <shortName evidence="5">RNase Y</shortName>
        <ecNumber evidence="5 6">3.1.-.-</ecNumber>
    </recommendedName>
</protein>
<dbReference type="Gene3D" id="3.30.1370.10">
    <property type="entry name" value="K Homology domain, type 1"/>
    <property type="match status" value="1"/>
</dbReference>
<proteinExistence type="inferred from homology"/>
<dbReference type="InterPro" id="IPR004088">
    <property type="entry name" value="KH_dom_type_1"/>
</dbReference>
<dbReference type="InterPro" id="IPR036612">
    <property type="entry name" value="KH_dom_type_1_sf"/>
</dbReference>
<name>A0A1Y1S3J8_9SPIO</name>
<dbReference type="Proteomes" id="UP000192343">
    <property type="component" value="Unassembled WGS sequence"/>
</dbReference>
<sequence>MNVLMVVVLPLVGIILGWTIRWVYARFQLSSVEQKAERLSQDAIREAEARKRELLLETKDQLLKERNQQEREFRERRSELQRLDRRLQQREENLEKKQSLLERQKQDLTDREEKLAGEEAQVAQKLEQWRDELEKIAGLTSEEAKKIIISSMENEAKHDAQLIINKIEQEALSTAEKKSRDILITTIQRLATEVSSEVTIASVSLPNDEMKGRIIGREGRNIRTLETLTGVDVIIDDTPEAVVISCFDPIRKEIARRSLERLITDGRIHPARIEEVVQKVTKEISQIIYDEGEKVLFDLGIHNMSQECIRALGRLHFRTSYGQNVLNHSKEVAVISGMLAAEVGADRDIAKRGALLHDIGKGIETDGDGNHAELGMELARKNGEDPRVINAIGSHHNDVEPNCVESVLVQIADAISAARPGARRETLDNYIKRLENLERIAGEFDGVEKTFAIQAGRELRIMVNNDRISDDKAKELAKDIAKKIESELRYPGRIKVTIIRETRVVEYAR</sequence>
<evidence type="ECO:0000256" key="6">
    <source>
        <dbReference type="NCBIfam" id="TIGR03319"/>
    </source>
</evidence>
<dbReference type="AlphaFoldDB" id="A0A1Y1S3J8"/>
<dbReference type="RefSeq" id="WP_083047164.1">
    <property type="nucleotide sequence ID" value="NZ_CAXXQO010000003.1"/>
</dbReference>
<dbReference type="CDD" id="cd00077">
    <property type="entry name" value="HDc"/>
    <property type="match status" value="1"/>
</dbReference>
<keyword evidence="3 5" id="KW-0378">Hydrolase</keyword>
<dbReference type="GO" id="GO:0006402">
    <property type="term" value="P:mRNA catabolic process"/>
    <property type="evidence" value="ECO:0007669"/>
    <property type="project" value="UniProtKB-UniRule"/>
</dbReference>
<dbReference type="InterPro" id="IPR006675">
    <property type="entry name" value="HDIG_dom"/>
</dbReference>
<keyword evidence="10" id="KW-1185">Reference proteome</keyword>
<dbReference type="SUPFAM" id="SSF54791">
    <property type="entry name" value="Eukaryotic type KH-domain (KH-domain type I)"/>
    <property type="match status" value="1"/>
</dbReference>
<dbReference type="NCBIfam" id="NF009345">
    <property type="entry name" value="PRK12705.1-2"/>
    <property type="match status" value="1"/>
</dbReference>
<evidence type="ECO:0000256" key="7">
    <source>
        <dbReference type="SAM" id="Coils"/>
    </source>
</evidence>
<dbReference type="EC" id="3.1.-.-" evidence="5 6"/>
<dbReference type="InterPro" id="IPR022711">
    <property type="entry name" value="RNase_Y_N"/>
</dbReference>
<dbReference type="EMBL" id="MWQY01000001">
    <property type="protein sequence ID" value="ORC38235.1"/>
    <property type="molecule type" value="Genomic_DNA"/>
</dbReference>
<dbReference type="InterPro" id="IPR017705">
    <property type="entry name" value="Ribonuclease_Y"/>
</dbReference>
<dbReference type="Pfam" id="PF00013">
    <property type="entry name" value="KH_1"/>
    <property type="match status" value="1"/>
</dbReference>
<evidence type="ECO:0000313" key="10">
    <source>
        <dbReference type="Proteomes" id="UP000192343"/>
    </source>
</evidence>
<dbReference type="SUPFAM" id="SSF109604">
    <property type="entry name" value="HD-domain/PDEase-like"/>
    <property type="match status" value="1"/>
</dbReference>
<accession>A0A1Y1S3J8</accession>
<dbReference type="STRING" id="1963862.B4O97_00315"/>
<keyword evidence="4 5" id="KW-0694">RNA-binding</keyword>
<keyword evidence="1 5" id="KW-0540">Nuclease</keyword>
<comment type="similarity">
    <text evidence="5">Belongs to the RNase Y family.</text>
</comment>
<evidence type="ECO:0000259" key="8">
    <source>
        <dbReference type="PROSITE" id="PS51831"/>
    </source>
</evidence>
<dbReference type="Pfam" id="PF12072">
    <property type="entry name" value="RNase_Y_N"/>
    <property type="match status" value="1"/>
</dbReference>
<feature type="domain" description="HD" evidence="8">
    <location>
        <begin position="325"/>
        <end position="418"/>
    </location>
</feature>
<dbReference type="InterPro" id="IPR003607">
    <property type="entry name" value="HD/PDEase_dom"/>
</dbReference>
<dbReference type="OrthoDB" id="9803205at2"/>
<dbReference type="Pfam" id="PF01966">
    <property type="entry name" value="HD"/>
    <property type="match status" value="1"/>
</dbReference>
<comment type="caution">
    <text evidence="9">The sequence shown here is derived from an EMBL/GenBank/DDBJ whole genome shotgun (WGS) entry which is preliminary data.</text>
</comment>
<dbReference type="GO" id="GO:0005886">
    <property type="term" value="C:plasma membrane"/>
    <property type="evidence" value="ECO:0007669"/>
    <property type="project" value="UniProtKB-UniRule"/>
</dbReference>
<dbReference type="PROSITE" id="PS50084">
    <property type="entry name" value="KH_TYPE_1"/>
    <property type="match status" value="1"/>
</dbReference>
<dbReference type="GO" id="GO:0004521">
    <property type="term" value="F:RNA endonuclease activity"/>
    <property type="evidence" value="ECO:0007669"/>
    <property type="project" value="UniProtKB-UniRule"/>
</dbReference>
<dbReference type="Gene3D" id="1.10.3210.10">
    <property type="entry name" value="Hypothetical protein af1432"/>
    <property type="match status" value="1"/>
</dbReference>
<evidence type="ECO:0000256" key="3">
    <source>
        <dbReference type="ARBA" id="ARBA00022801"/>
    </source>
</evidence>
<dbReference type="GO" id="GO:0016787">
    <property type="term" value="F:hydrolase activity"/>
    <property type="evidence" value="ECO:0007669"/>
    <property type="project" value="UniProtKB-KW"/>
</dbReference>
<feature type="coiled-coil region" evidence="7">
    <location>
        <begin position="52"/>
        <end position="121"/>
    </location>
</feature>
<dbReference type="PANTHER" id="PTHR12826">
    <property type="entry name" value="RIBONUCLEASE Y"/>
    <property type="match status" value="1"/>
</dbReference>
<dbReference type="NCBIfam" id="TIGR00277">
    <property type="entry name" value="HDIG"/>
    <property type="match status" value="1"/>
</dbReference>
<dbReference type="GO" id="GO:0003723">
    <property type="term" value="F:RNA binding"/>
    <property type="evidence" value="ECO:0007669"/>
    <property type="project" value="UniProtKB-UniRule"/>
</dbReference>
<dbReference type="SMART" id="SM00322">
    <property type="entry name" value="KH"/>
    <property type="match status" value="1"/>
</dbReference>
<evidence type="ECO:0000256" key="2">
    <source>
        <dbReference type="ARBA" id="ARBA00022759"/>
    </source>
</evidence>
<evidence type="ECO:0000256" key="1">
    <source>
        <dbReference type="ARBA" id="ARBA00022722"/>
    </source>
</evidence>
<dbReference type="InterPro" id="IPR006674">
    <property type="entry name" value="HD_domain"/>
</dbReference>
<dbReference type="CDD" id="cd22431">
    <property type="entry name" value="KH-I_RNaseY"/>
    <property type="match status" value="1"/>
</dbReference>
<organism evidence="9 10">
    <name type="scientific">Marispirochaeta aestuarii</name>
    <dbReference type="NCBI Taxonomy" id="1963862"/>
    <lineage>
        <taxon>Bacteria</taxon>
        <taxon>Pseudomonadati</taxon>
        <taxon>Spirochaetota</taxon>
        <taxon>Spirochaetia</taxon>
        <taxon>Spirochaetales</taxon>
        <taxon>Spirochaetaceae</taxon>
        <taxon>Marispirochaeta</taxon>
    </lineage>
</organism>
<reference evidence="9 10" key="1">
    <citation type="submission" date="2017-03" db="EMBL/GenBank/DDBJ databases">
        <title>Draft Genome sequence of Marispirochaeta sp. strain JC444.</title>
        <authorList>
            <person name="Shivani Y."/>
            <person name="Subhash Y."/>
            <person name="Sasikala C."/>
            <person name="Ramana C."/>
        </authorList>
    </citation>
    <scope>NUCLEOTIDE SEQUENCE [LARGE SCALE GENOMIC DNA]</scope>
    <source>
        <strain evidence="9 10">JC444</strain>
    </source>
</reference>
<comment type="function">
    <text evidence="5">Endoribonuclease that initiates mRNA decay.</text>
</comment>